<accession>A0ABV6JR83</accession>
<keyword evidence="4 5" id="KW-0472">Membrane</keyword>
<comment type="subcellular location">
    <subcellularLocation>
        <location evidence="1">Membrane</location>
        <topology evidence="1">Multi-pass membrane protein</topology>
    </subcellularLocation>
</comment>
<dbReference type="Proteomes" id="UP001589865">
    <property type="component" value="Unassembled WGS sequence"/>
</dbReference>
<gene>
    <name evidence="7" type="ORF">ACFFGY_01135</name>
</gene>
<evidence type="ECO:0000256" key="4">
    <source>
        <dbReference type="ARBA" id="ARBA00023136"/>
    </source>
</evidence>
<evidence type="ECO:0000256" key="5">
    <source>
        <dbReference type="SAM" id="Phobius"/>
    </source>
</evidence>
<evidence type="ECO:0000256" key="3">
    <source>
        <dbReference type="ARBA" id="ARBA00022989"/>
    </source>
</evidence>
<feature type="transmembrane region" description="Helical" evidence="5">
    <location>
        <begin position="183"/>
        <end position="202"/>
    </location>
</feature>
<dbReference type="Pfam" id="PF07690">
    <property type="entry name" value="MFS_1"/>
    <property type="match status" value="1"/>
</dbReference>
<dbReference type="InterPro" id="IPR011701">
    <property type="entry name" value="MFS"/>
</dbReference>
<dbReference type="InterPro" id="IPR020846">
    <property type="entry name" value="MFS_dom"/>
</dbReference>
<dbReference type="PROSITE" id="PS50850">
    <property type="entry name" value="MFS"/>
    <property type="match status" value="1"/>
</dbReference>
<feature type="domain" description="Major facilitator superfamily (MFS) profile" evidence="6">
    <location>
        <begin position="1"/>
        <end position="333"/>
    </location>
</feature>
<keyword evidence="3 5" id="KW-1133">Transmembrane helix</keyword>
<feature type="transmembrane region" description="Helical" evidence="5">
    <location>
        <begin position="155"/>
        <end position="177"/>
    </location>
</feature>
<reference evidence="7 8" key="1">
    <citation type="submission" date="2024-09" db="EMBL/GenBank/DDBJ databases">
        <authorList>
            <person name="Sun Q."/>
            <person name="Mori K."/>
        </authorList>
    </citation>
    <scope>NUCLEOTIDE SEQUENCE [LARGE SCALE GENOMIC DNA]</scope>
    <source>
        <strain evidence="7 8">TBRC 5777</strain>
    </source>
</reference>
<name>A0ABV6JR83_9PROT</name>
<feature type="transmembrane region" description="Helical" evidence="5">
    <location>
        <begin position="214"/>
        <end position="236"/>
    </location>
</feature>
<feature type="transmembrane region" description="Helical" evidence="5">
    <location>
        <begin position="72"/>
        <end position="96"/>
    </location>
</feature>
<evidence type="ECO:0000259" key="6">
    <source>
        <dbReference type="PROSITE" id="PS50850"/>
    </source>
</evidence>
<sequence length="343" mass="35092">MSGFLRWPSIRLQDAPDLLHTRFGEDAGGQPDVFVHERHAPFGVTGQSRLRNVAVLGGSLGGFINGALLDSYGWQAMFLVGGCLPLAAAALLALALPESLRFLLSHGAPASRIAAIVRRIRPDLAGAQCFTADEERAQGAPLLHLFTEGRFRTTLLLWVSFFMAFGILGIAVVWTPVLMRGGGLAPALAGTALGVHGVGALIGMASAGRLMERFGAVPVLVPALLLGAVATGSLGYAASSLAAVSTVLFLVGLFVGLGASGSIALAASLYPTAVRSSGVGVAMAMGRFGQVLAPLFATAALAMEWSGAQLFVAFGLAPVLAALAVLLLKPAALHRGIAPEPAA</sequence>
<dbReference type="PANTHER" id="PTHR23508">
    <property type="entry name" value="CARBOXYLIC ACID TRANSPORTER PROTEIN HOMOLOG"/>
    <property type="match status" value="1"/>
</dbReference>
<dbReference type="PANTHER" id="PTHR23508:SF10">
    <property type="entry name" value="CARBOXYLIC ACID TRANSPORTER PROTEIN HOMOLOG"/>
    <property type="match status" value="1"/>
</dbReference>
<proteinExistence type="predicted"/>
<dbReference type="Gene3D" id="1.20.1250.20">
    <property type="entry name" value="MFS general substrate transporter like domains"/>
    <property type="match status" value="1"/>
</dbReference>
<feature type="transmembrane region" description="Helical" evidence="5">
    <location>
        <begin position="279"/>
        <end position="302"/>
    </location>
</feature>
<keyword evidence="8" id="KW-1185">Reference proteome</keyword>
<evidence type="ECO:0000256" key="1">
    <source>
        <dbReference type="ARBA" id="ARBA00004141"/>
    </source>
</evidence>
<evidence type="ECO:0000256" key="2">
    <source>
        <dbReference type="ARBA" id="ARBA00022692"/>
    </source>
</evidence>
<dbReference type="EMBL" id="JBHLUN010000001">
    <property type="protein sequence ID" value="MFC0406831.1"/>
    <property type="molecule type" value="Genomic_DNA"/>
</dbReference>
<dbReference type="SUPFAM" id="SSF103473">
    <property type="entry name" value="MFS general substrate transporter"/>
    <property type="match status" value="1"/>
</dbReference>
<dbReference type="InterPro" id="IPR036259">
    <property type="entry name" value="MFS_trans_sf"/>
</dbReference>
<evidence type="ECO:0000313" key="7">
    <source>
        <dbReference type="EMBL" id="MFC0406831.1"/>
    </source>
</evidence>
<keyword evidence="2 5" id="KW-0812">Transmembrane</keyword>
<comment type="caution">
    <text evidence="7">The sequence shown here is derived from an EMBL/GenBank/DDBJ whole genome shotgun (WGS) entry which is preliminary data.</text>
</comment>
<feature type="transmembrane region" description="Helical" evidence="5">
    <location>
        <begin position="308"/>
        <end position="328"/>
    </location>
</feature>
<protein>
    <submittedName>
        <fullName evidence="7">MFS transporter</fullName>
    </submittedName>
</protein>
<organism evidence="7 8">
    <name type="scientific">Roseomonas elaeocarpi</name>
    <dbReference type="NCBI Taxonomy" id="907779"/>
    <lineage>
        <taxon>Bacteria</taxon>
        <taxon>Pseudomonadati</taxon>
        <taxon>Pseudomonadota</taxon>
        <taxon>Alphaproteobacteria</taxon>
        <taxon>Acetobacterales</taxon>
        <taxon>Roseomonadaceae</taxon>
        <taxon>Roseomonas</taxon>
    </lineage>
</organism>
<evidence type="ECO:0000313" key="8">
    <source>
        <dbReference type="Proteomes" id="UP001589865"/>
    </source>
</evidence>
<feature type="transmembrane region" description="Helical" evidence="5">
    <location>
        <begin position="242"/>
        <end position="267"/>
    </location>
</feature>